<proteinExistence type="predicted"/>
<accession>A0A8T0Q3X5</accession>
<comment type="caution">
    <text evidence="2">The sequence shown here is derived from an EMBL/GenBank/DDBJ whole genome shotgun (WGS) entry which is preliminary data.</text>
</comment>
<dbReference type="EMBL" id="CM029050">
    <property type="protein sequence ID" value="KAG2565004.1"/>
    <property type="molecule type" value="Genomic_DNA"/>
</dbReference>
<feature type="region of interest" description="Disordered" evidence="1">
    <location>
        <begin position="24"/>
        <end position="47"/>
    </location>
</feature>
<reference evidence="2" key="1">
    <citation type="submission" date="2020-05" db="EMBL/GenBank/DDBJ databases">
        <title>WGS assembly of Panicum virgatum.</title>
        <authorList>
            <person name="Lovell J.T."/>
            <person name="Jenkins J."/>
            <person name="Shu S."/>
            <person name="Juenger T.E."/>
            <person name="Schmutz J."/>
        </authorList>
    </citation>
    <scope>NUCLEOTIDE SEQUENCE</scope>
    <source>
        <strain evidence="2">AP13</strain>
    </source>
</reference>
<sequence>MLAPTPVHSSLPCNPPLPNLRPACAGASAPNRRLPDDTRAHLTGSLGPVPAAPPELCPSTVAKCGGLEFLDVVKLLESEGDHWMPAPAADSACRCRPARCCLHTSLAPAVAGIARHPGAPHPPPAPRFSDLTSCGRACLSPMLCGRITMSFKIKIDFFLQLKSYPGHRQFYYCL</sequence>
<gene>
    <name evidence="2" type="ORF">PVAP13_7NG004912</name>
</gene>
<dbReference type="AlphaFoldDB" id="A0A8T0Q3X5"/>
<protein>
    <submittedName>
        <fullName evidence="2">Uncharacterized protein</fullName>
    </submittedName>
</protein>
<organism evidence="2 3">
    <name type="scientific">Panicum virgatum</name>
    <name type="common">Blackwell switchgrass</name>
    <dbReference type="NCBI Taxonomy" id="38727"/>
    <lineage>
        <taxon>Eukaryota</taxon>
        <taxon>Viridiplantae</taxon>
        <taxon>Streptophyta</taxon>
        <taxon>Embryophyta</taxon>
        <taxon>Tracheophyta</taxon>
        <taxon>Spermatophyta</taxon>
        <taxon>Magnoliopsida</taxon>
        <taxon>Liliopsida</taxon>
        <taxon>Poales</taxon>
        <taxon>Poaceae</taxon>
        <taxon>PACMAD clade</taxon>
        <taxon>Panicoideae</taxon>
        <taxon>Panicodae</taxon>
        <taxon>Paniceae</taxon>
        <taxon>Panicinae</taxon>
        <taxon>Panicum</taxon>
        <taxon>Panicum sect. Hiantes</taxon>
    </lineage>
</organism>
<evidence type="ECO:0000313" key="2">
    <source>
        <dbReference type="EMBL" id="KAG2565004.1"/>
    </source>
</evidence>
<keyword evidence="3" id="KW-1185">Reference proteome</keyword>
<dbReference type="Proteomes" id="UP000823388">
    <property type="component" value="Chromosome 7N"/>
</dbReference>
<evidence type="ECO:0000256" key="1">
    <source>
        <dbReference type="SAM" id="MobiDB-lite"/>
    </source>
</evidence>
<evidence type="ECO:0000313" key="3">
    <source>
        <dbReference type="Proteomes" id="UP000823388"/>
    </source>
</evidence>
<name>A0A8T0Q3X5_PANVG</name>